<organism evidence="9 10">
    <name type="scientific">Papaver somniferum</name>
    <name type="common">Opium poppy</name>
    <dbReference type="NCBI Taxonomy" id="3469"/>
    <lineage>
        <taxon>Eukaryota</taxon>
        <taxon>Viridiplantae</taxon>
        <taxon>Streptophyta</taxon>
        <taxon>Embryophyta</taxon>
        <taxon>Tracheophyta</taxon>
        <taxon>Spermatophyta</taxon>
        <taxon>Magnoliopsida</taxon>
        <taxon>Ranunculales</taxon>
        <taxon>Papaveraceae</taxon>
        <taxon>Papaveroideae</taxon>
        <taxon>Papaver</taxon>
    </lineage>
</organism>
<evidence type="ECO:0008006" key="11">
    <source>
        <dbReference type="Google" id="ProtNLM"/>
    </source>
</evidence>
<dbReference type="Pfam" id="PF08571">
    <property type="entry name" value="Yos1"/>
    <property type="match status" value="1"/>
</dbReference>
<keyword evidence="4" id="KW-0653">Protein transport</keyword>
<protein>
    <recommendedName>
        <fullName evidence="11">Immediate early response 3-interacting protein 1</fullName>
    </recommendedName>
</protein>
<dbReference type="GO" id="GO:0015031">
    <property type="term" value="P:protein transport"/>
    <property type="evidence" value="ECO:0007669"/>
    <property type="project" value="UniProtKB-KW"/>
</dbReference>
<reference evidence="9 10" key="1">
    <citation type="journal article" date="2018" name="Science">
        <title>The opium poppy genome and morphinan production.</title>
        <authorList>
            <person name="Guo L."/>
            <person name="Winzer T."/>
            <person name="Yang X."/>
            <person name="Li Y."/>
            <person name="Ning Z."/>
            <person name="He Z."/>
            <person name="Teodor R."/>
            <person name="Lu Y."/>
            <person name="Bowser T.A."/>
            <person name="Graham I.A."/>
            <person name="Ye K."/>
        </authorList>
    </citation>
    <scope>NUCLEOTIDE SEQUENCE [LARGE SCALE GENOMIC DNA]</scope>
    <source>
        <strain evidence="10">cv. HN1</strain>
        <tissue evidence="9">Leaves</tissue>
    </source>
</reference>
<feature type="transmembrane region" description="Helical" evidence="8">
    <location>
        <begin position="129"/>
        <end position="147"/>
    </location>
</feature>
<evidence type="ECO:0000256" key="1">
    <source>
        <dbReference type="ARBA" id="ARBA00004370"/>
    </source>
</evidence>
<keyword evidence="2" id="KW-0813">Transport</keyword>
<evidence type="ECO:0000256" key="5">
    <source>
        <dbReference type="ARBA" id="ARBA00022989"/>
    </source>
</evidence>
<evidence type="ECO:0000313" key="10">
    <source>
        <dbReference type="Proteomes" id="UP000316621"/>
    </source>
</evidence>
<dbReference type="GO" id="GO:0005789">
    <property type="term" value="C:endoplasmic reticulum membrane"/>
    <property type="evidence" value="ECO:0007669"/>
    <property type="project" value="TreeGrafter"/>
</dbReference>
<feature type="transmembrane region" description="Helical" evidence="8">
    <location>
        <begin position="39"/>
        <end position="63"/>
    </location>
</feature>
<feature type="transmembrane region" description="Helical" evidence="8">
    <location>
        <begin position="75"/>
        <end position="92"/>
    </location>
</feature>
<sequence>LLNATLLCSIFSPPRLQIYTSWGLGSSEGREVKLKRCTLFYVCCISIFWTLEYGSACLLVTYLCQIFTASRIMGLWTLLEGFLLLANALAILNEDRFLAPRGWSFAEVSGGRTKSLKGQLIGLIYATQYLRLPLIVLNAITIVVKLVSG</sequence>
<comment type="subcellular location">
    <subcellularLocation>
        <location evidence="1">Membrane</location>
    </subcellularLocation>
</comment>
<dbReference type="GO" id="GO:0006888">
    <property type="term" value="P:endoplasmic reticulum to Golgi vesicle-mediated transport"/>
    <property type="evidence" value="ECO:0007669"/>
    <property type="project" value="TreeGrafter"/>
</dbReference>
<evidence type="ECO:0000256" key="2">
    <source>
        <dbReference type="ARBA" id="ARBA00022448"/>
    </source>
</evidence>
<dbReference type="GO" id="GO:0000139">
    <property type="term" value="C:Golgi membrane"/>
    <property type="evidence" value="ECO:0007669"/>
    <property type="project" value="TreeGrafter"/>
</dbReference>
<feature type="non-terminal residue" evidence="9">
    <location>
        <position position="1"/>
    </location>
</feature>
<dbReference type="AlphaFoldDB" id="A0A4Y7LHS9"/>
<proteinExistence type="inferred from homology"/>
<dbReference type="EMBL" id="CM010725">
    <property type="protein sequence ID" value="RZC84272.1"/>
    <property type="molecule type" value="Genomic_DNA"/>
</dbReference>
<dbReference type="PANTHER" id="PTHR15858:SF0">
    <property type="entry name" value="IMMEDIATE EARLY RESPONSE 3-INTERACTING PROTEIN 1"/>
    <property type="match status" value="1"/>
</dbReference>
<keyword evidence="10" id="KW-1185">Reference proteome</keyword>
<keyword evidence="6 8" id="KW-0472">Membrane</keyword>
<dbReference type="PANTHER" id="PTHR15858">
    <property type="entry name" value="IMMEDIATE EARLY RESPONSE 3-INTERACTING PROTEIN 1"/>
    <property type="match status" value="1"/>
</dbReference>
<name>A0A4Y7LHS9_PAPSO</name>
<evidence type="ECO:0000256" key="3">
    <source>
        <dbReference type="ARBA" id="ARBA00022692"/>
    </source>
</evidence>
<evidence type="ECO:0000256" key="8">
    <source>
        <dbReference type="SAM" id="Phobius"/>
    </source>
</evidence>
<gene>
    <name evidence="9" type="ORF">C5167_047061</name>
</gene>
<evidence type="ECO:0000313" key="9">
    <source>
        <dbReference type="EMBL" id="RZC84272.1"/>
    </source>
</evidence>
<evidence type="ECO:0000256" key="7">
    <source>
        <dbReference type="ARBA" id="ARBA00024203"/>
    </source>
</evidence>
<comment type="similarity">
    <text evidence="7">Belongs to the YOS1 family.</text>
</comment>
<evidence type="ECO:0000256" key="6">
    <source>
        <dbReference type="ARBA" id="ARBA00023136"/>
    </source>
</evidence>
<keyword evidence="3 8" id="KW-0812">Transmembrane</keyword>
<evidence type="ECO:0000256" key="4">
    <source>
        <dbReference type="ARBA" id="ARBA00022927"/>
    </source>
</evidence>
<dbReference type="Proteomes" id="UP000316621">
    <property type="component" value="Chromosome 11"/>
</dbReference>
<dbReference type="GO" id="GO:0030134">
    <property type="term" value="C:COPII-coated ER to Golgi transport vesicle"/>
    <property type="evidence" value="ECO:0007669"/>
    <property type="project" value="TreeGrafter"/>
</dbReference>
<keyword evidence="5 8" id="KW-1133">Transmembrane helix</keyword>
<dbReference type="Gramene" id="RZC84272">
    <property type="protein sequence ID" value="RZC84272"/>
    <property type="gene ID" value="C5167_047061"/>
</dbReference>
<dbReference type="InterPro" id="IPR013880">
    <property type="entry name" value="Yos1"/>
</dbReference>
<accession>A0A4Y7LHS9</accession>
<dbReference type="STRING" id="3469.A0A4Y7LHS9"/>